<evidence type="ECO:0000313" key="1">
    <source>
        <dbReference type="EMBL" id="CAG6554611.1"/>
    </source>
</evidence>
<dbReference type="EMBL" id="HBUE01251461">
    <property type="protein sequence ID" value="CAG6554611.1"/>
    <property type="molecule type" value="Transcribed_RNA"/>
</dbReference>
<dbReference type="EMBL" id="HBUE01146551">
    <property type="protein sequence ID" value="CAG6503364.1"/>
    <property type="molecule type" value="Transcribed_RNA"/>
</dbReference>
<accession>A0A8D8IMZ0</accession>
<dbReference type="EMBL" id="HBUE01251455">
    <property type="protein sequence ID" value="CAG6554595.1"/>
    <property type="molecule type" value="Transcribed_RNA"/>
</dbReference>
<sequence>MRSTRRHTSLLITSPPLGGHTLGRTHSLLPRCRRVAHVLFTPVVIPGASGSPRWFHTHHVGQILRGASVRRVQTFLAGHAGQSAGVGHGRAQQLATGGGAAADATVAGLGRLRWLLVVVGGSLGRGSRWRWSREALV</sequence>
<reference evidence="1" key="1">
    <citation type="submission" date="2021-05" db="EMBL/GenBank/DDBJ databases">
        <authorList>
            <person name="Alioto T."/>
            <person name="Alioto T."/>
            <person name="Gomez Garrido J."/>
        </authorList>
    </citation>
    <scope>NUCLEOTIDE SEQUENCE</scope>
</reference>
<protein>
    <submittedName>
        <fullName evidence="1">(northern house mosquito) hypothetical protein</fullName>
    </submittedName>
</protein>
<name>A0A8D8IMZ0_CULPI</name>
<proteinExistence type="predicted"/>
<dbReference type="AlphaFoldDB" id="A0A8D8IMZ0"/>
<organism evidence="1">
    <name type="scientific">Culex pipiens</name>
    <name type="common">House mosquito</name>
    <dbReference type="NCBI Taxonomy" id="7175"/>
    <lineage>
        <taxon>Eukaryota</taxon>
        <taxon>Metazoa</taxon>
        <taxon>Ecdysozoa</taxon>
        <taxon>Arthropoda</taxon>
        <taxon>Hexapoda</taxon>
        <taxon>Insecta</taxon>
        <taxon>Pterygota</taxon>
        <taxon>Neoptera</taxon>
        <taxon>Endopterygota</taxon>
        <taxon>Diptera</taxon>
        <taxon>Nematocera</taxon>
        <taxon>Culicoidea</taxon>
        <taxon>Culicidae</taxon>
        <taxon>Culicinae</taxon>
        <taxon>Culicini</taxon>
        <taxon>Culex</taxon>
        <taxon>Culex</taxon>
    </lineage>
</organism>
<dbReference type="EMBL" id="HBUE01146545">
    <property type="protein sequence ID" value="CAG6503348.1"/>
    <property type="molecule type" value="Transcribed_RNA"/>
</dbReference>